<evidence type="ECO:0000256" key="5">
    <source>
        <dbReference type="ARBA" id="ARBA00022764"/>
    </source>
</evidence>
<evidence type="ECO:0000313" key="7">
    <source>
        <dbReference type="Proteomes" id="UP000669317"/>
    </source>
</evidence>
<dbReference type="PROSITE" id="PS51318">
    <property type="entry name" value="TAT"/>
    <property type="match status" value="1"/>
</dbReference>
<accession>A0ABS3ZRX5</accession>
<gene>
    <name evidence="6" type="ORF">JWS04_07300</name>
</gene>
<keyword evidence="3" id="KW-0813">Transport</keyword>
<evidence type="ECO:0000256" key="1">
    <source>
        <dbReference type="ARBA" id="ARBA00004418"/>
    </source>
</evidence>
<keyword evidence="4" id="KW-0732">Signal</keyword>
<dbReference type="InterPro" id="IPR006311">
    <property type="entry name" value="TAT_signal"/>
</dbReference>
<dbReference type="PANTHER" id="PTHR30006:SF3">
    <property type="entry name" value="THIAMINE-BINDING PERIPLASMIC PROTEIN"/>
    <property type="match status" value="1"/>
</dbReference>
<name>A0ABS3ZRX5_9BRAD</name>
<proteinExistence type="inferred from homology"/>
<keyword evidence="5" id="KW-0574">Periplasm</keyword>
<dbReference type="Proteomes" id="UP000669317">
    <property type="component" value="Unassembled WGS sequence"/>
</dbReference>
<dbReference type="PANTHER" id="PTHR30006">
    <property type="entry name" value="THIAMINE-BINDING PERIPLASMIC PROTEIN-RELATED"/>
    <property type="match status" value="1"/>
</dbReference>
<dbReference type="CDD" id="cd13589">
    <property type="entry name" value="PBP2_polyamine_RpCGA009"/>
    <property type="match status" value="1"/>
</dbReference>
<dbReference type="InterPro" id="IPR006059">
    <property type="entry name" value="SBP"/>
</dbReference>
<sequence>MSRHNSHDHSRAGLSRRSILQSAAGLMSVPFIANATTAWAQEKLAGSGNVVVQSYGGSFTEGIRKQVFDQFTKATGITVVDMPVDTSAPQVKAMNQAGRVDWDTAFIDAVDYPGMQQAGMFESVDYSIWDAESLQGVQQKDRLSHGVVAFESVTLLAFDKRAFPKGGPKNWAEFWDVKTFPGPRGLISQHGKHNMVYALCAEGVPHNDIWPLTDDKIDRALKKLDAIKPHVVKWWVAGGEAPQLLINREYVMTSAYAGRLTPMIRQGAPIQMVWDGANRTAIYWAILKGGPNTQNAQKLIAFVNRAQVAAGFTLATGYSSPNANQLRHLPAELVPLLSVNPENAAQYVSEDTAWIVQKRPDGKTNADYIQERWLAWKAA</sequence>
<comment type="similarity">
    <text evidence="2">Belongs to the bacterial solute-binding protein 1 family.</text>
</comment>
<dbReference type="RefSeq" id="WP_209294706.1">
    <property type="nucleotide sequence ID" value="NZ_JAGIKT010000011.1"/>
</dbReference>
<dbReference type="EMBL" id="JAGIKT010000011">
    <property type="protein sequence ID" value="MBP0110897.1"/>
    <property type="molecule type" value="Genomic_DNA"/>
</dbReference>
<evidence type="ECO:0000256" key="2">
    <source>
        <dbReference type="ARBA" id="ARBA00008520"/>
    </source>
</evidence>
<comment type="subcellular location">
    <subcellularLocation>
        <location evidence="1">Periplasm</location>
    </subcellularLocation>
</comment>
<keyword evidence="7" id="KW-1185">Reference proteome</keyword>
<evidence type="ECO:0000313" key="6">
    <source>
        <dbReference type="EMBL" id="MBP0110897.1"/>
    </source>
</evidence>
<dbReference type="SUPFAM" id="SSF53850">
    <property type="entry name" value="Periplasmic binding protein-like II"/>
    <property type="match status" value="1"/>
</dbReference>
<evidence type="ECO:0000256" key="3">
    <source>
        <dbReference type="ARBA" id="ARBA00022448"/>
    </source>
</evidence>
<dbReference type="Gene3D" id="3.40.190.10">
    <property type="entry name" value="Periplasmic binding protein-like II"/>
    <property type="match status" value="2"/>
</dbReference>
<evidence type="ECO:0000256" key="4">
    <source>
        <dbReference type="ARBA" id="ARBA00022729"/>
    </source>
</evidence>
<comment type="caution">
    <text evidence="6">The sequence shown here is derived from an EMBL/GenBank/DDBJ whole genome shotgun (WGS) entry which is preliminary data.</text>
</comment>
<dbReference type="Pfam" id="PF13416">
    <property type="entry name" value="SBP_bac_8"/>
    <property type="match status" value="1"/>
</dbReference>
<reference evidence="6 7" key="1">
    <citation type="submission" date="2021-03" db="EMBL/GenBank/DDBJ databases">
        <title>Genome Sequence of Bradyrhizobium vignae strain ISRA400.</title>
        <authorList>
            <person name="Tisa L.S."/>
            <person name="Svistoonoff S."/>
            <person name="Hocher V."/>
            <person name="Fall S."/>
            <person name="Zaiya A."/>
            <person name="Naing D."/>
            <person name="Niang N."/>
            <person name="Diouf A."/>
            <person name="Dasylva M.C."/>
            <person name="Toure O."/>
            <person name="Gueye M."/>
            <person name="Gully D."/>
            <person name="Tisseyre P."/>
            <person name="Simpson S."/>
            <person name="Morris K."/>
            <person name="Thomas W.K."/>
        </authorList>
    </citation>
    <scope>NUCLEOTIDE SEQUENCE [LARGE SCALE GENOMIC DNA]</scope>
    <source>
        <strain evidence="6 7">ISRA400</strain>
    </source>
</reference>
<organism evidence="6 7">
    <name type="scientific">Bradyrhizobium vignae</name>
    <dbReference type="NCBI Taxonomy" id="1549949"/>
    <lineage>
        <taxon>Bacteria</taxon>
        <taxon>Pseudomonadati</taxon>
        <taxon>Pseudomonadota</taxon>
        <taxon>Alphaproteobacteria</taxon>
        <taxon>Hyphomicrobiales</taxon>
        <taxon>Nitrobacteraceae</taxon>
        <taxon>Bradyrhizobium</taxon>
    </lineage>
</organism>
<protein>
    <submittedName>
        <fullName evidence="6">Extracellular solute-binding protein</fullName>
    </submittedName>
</protein>